<protein>
    <submittedName>
        <fullName evidence="2">Uncharacterized protein</fullName>
    </submittedName>
</protein>
<evidence type="ECO:0000313" key="3">
    <source>
        <dbReference type="Proteomes" id="UP000649075"/>
    </source>
</evidence>
<keyword evidence="1" id="KW-1133">Transmembrane helix</keyword>
<evidence type="ECO:0000313" key="2">
    <source>
        <dbReference type="EMBL" id="MBC6011439.1"/>
    </source>
</evidence>
<gene>
    <name evidence="2" type="ORF">H8911_01520</name>
</gene>
<feature type="transmembrane region" description="Helical" evidence="1">
    <location>
        <begin position="29"/>
        <end position="45"/>
    </location>
</feature>
<organism evidence="2 3">
    <name type="scientific">Holdemanella hominis</name>
    <dbReference type="NCBI Taxonomy" id="2764327"/>
    <lineage>
        <taxon>Bacteria</taxon>
        <taxon>Bacillati</taxon>
        <taxon>Bacillota</taxon>
        <taxon>Erysipelotrichia</taxon>
        <taxon>Erysipelotrichales</taxon>
        <taxon>Erysipelotrichaceae</taxon>
        <taxon>Holdemanella</taxon>
    </lineage>
</organism>
<evidence type="ECO:0000256" key="1">
    <source>
        <dbReference type="SAM" id="Phobius"/>
    </source>
</evidence>
<sequence>MNIIMIVLFFVFLGMIIWAQKTVSVRNLMIEIVGLTGLLTLLFLYNRKHK</sequence>
<dbReference type="EMBL" id="JACRWH010000003">
    <property type="protein sequence ID" value="MBC6011439.1"/>
    <property type="molecule type" value="Genomic_DNA"/>
</dbReference>
<accession>A0ABR7KFV3</accession>
<keyword evidence="1" id="KW-0812">Transmembrane</keyword>
<name>A0ABR7KFV3_9FIRM</name>
<dbReference type="Proteomes" id="UP000649075">
    <property type="component" value="Unassembled WGS sequence"/>
</dbReference>
<dbReference type="Pfam" id="PF21844">
    <property type="entry name" value="DUF6903"/>
    <property type="match status" value="1"/>
</dbReference>
<keyword evidence="1" id="KW-0472">Membrane</keyword>
<keyword evidence="3" id="KW-1185">Reference proteome</keyword>
<comment type="caution">
    <text evidence="2">The sequence shown here is derived from an EMBL/GenBank/DDBJ whole genome shotgun (WGS) entry which is preliminary data.</text>
</comment>
<dbReference type="InterPro" id="IPR054198">
    <property type="entry name" value="DUF6903"/>
</dbReference>
<proteinExistence type="predicted"/>
<reference evidence="2 3" key="1">
    <citation type="submission" date="2020-08" db="EMBL/GenBank/DDBJ databases">
        <authorList>
            <person name="Liu C."/>
            <person name="Sun Q."/>
        </authorList>
    </citation>
    <scope>NUCLEOTIDE SEQUENCE [LARGE SCALE GENOMIC DNA]</scope>
    <source>
        <strain evidence="2 3">L34</strain>
    </source>
</reference>